<sequence length="160" mass="18150">MKRSIFWKKEIKVEHIMPVLVFAMSVFICSCSKDKAALSNPGPDLTGDWVGVYTDTVLNDGWVKNYEWTVTKASNATVNIVLKDVFRPFPGGPMVHSDTARNVRISNGKKLDFWFLSDNYHAHCRIEVSAALDKSKLRVKKKQIYTDGGNREEALELNKN</sequence>
<proteinExistence type="predicted"/>
<dbReference type="RefSeq" id="WP_234658245.1">
    <property type="nucleotide sequence ID" value="NZ_CP094997.1"/>
</dbReference>
<organism evidence="1 2">
    <name type="scientific">Dyadobacter chenwenxiniae</name>
    <dbReference type="NCBI Taxonomy" id="2906456"/>
    <lineage>
        <taxon>Bacteria</taxon>
        <taxon>Pseudomonadati</taxon>
        <taxon>Bacteroidota</taxon>
        <taxon>Cytophagia</taxon>
        <taxon>Cytophagales</taxon>
        <taxon>Spirosomataceae</taxon>
        <taxon>Dyadobacter</taxon>
    </lineage>
</organism>
<dbReference type="PROSITE" id="PS51257">
    <property type="entry name" value="PROKAR_LIPOPROTEIN"/>
    <property type="match status" value="1"/>
</dbReference>
<keyword evidence="2" id="KW-1185">Reference proteome</keyword>
<name>A0A9X1PQN2_9BACT</name>
<comment type="caution">
    <text evidence="1">The sequence shown here is derived from an EMBL/GenBank/DDBJ whole genome shotgun (WGS) entry which is preliminary data.</text>
</comment>
<reference evidence="1" key="1">
    <citation type="submission" date="2021-12" db="EMBL/GenBank/DDBJ databases">
        <title>Novel species in genus Dyadobacter.</title>
        <authorList>
            <person name="Ma C."/>
        </authorList>
    </citation>
    <scope>NUCLEOTIDE SEQUENCE</scope>
    <source>
        <strain evidence="1">LJ419</strain>
    </source>
</reference>
<protein>
    <submittedName>
        <fullName evidence="1">Uncharacterized protein</fullName>
    </submittedName>
</protein>
<evidence type="ECO:0000313" key="2">
    <source>
        <dbReference type="Proteomes" id="UP001139000"/>
    </source>
</evidence>
<gene>
    <name evidence="1" type="ORF">LXM26_27330</name>
</gene>
<dbReference type="AlphaFoldDB" id="A0A9X1PQN2"/>
<evidence type="ECO:0000313" key="1">
    <source>
        <dbReference type="EMBL" id="MCF0065258.1"/>
    </source>
</evidence>
<accession>A0A9X1PQN2</accession>
<dbReference type="EMBL" id="JAJTTC010000010">
    <property type="protein sequence ID" value="MCF0065258.1"/>
    <property type="molecule type" value="Genomic_DNA"/>
</dbReference>
<dbReference type="Proteomes" id="UP001139000">
    <property type="component" value="Unassembled WGS sequence"/>
</dbReference>